<keyword evidence="2" id="KW-0472">Membrane</keyword>
<proteinExistence type="predicted"/>
<accession>A0A9N9ZY62</accession>
<feature type="compositionally biased region" description="Pro residues" evidence="1">
    <location>
        <begin position="1323"/>
        <end position="1336"/>
    </location>
</feature>
<dbReference type="GO" id="GO:0005938">
    <property type="term" value="C:cell cortex"/>
    <property type="evidence" value="ECO:0007669"/>
    <property type="project" value="TreeGrafter"/>
</dbReference>
<sequence length="1553" mass="172406">MRWLWLALVLLVTTVIALNGNPPPLVITRHHLGDIFSTSDSPCSSDVCVGRSSGTAGLEKNQGFPNNQCTCQCMPNLPIFRDDKHICVDDLNECTLAPFVSGSTVQKIPFVFLPLKGQIVYPSAEIQFRGSVTPMCVVSKALFLTGGGWADLRNRSDTEPPFRLFRDEGRTFLRWLGDADLRLSMEGRLIKVDLICKEVDKMNLQDQQIFTPCVAFRVAGTPSVREVSFSADMRNAVGKEADTRSLSAAEQIAIGIFCLSIGFIYVAAIYFYLRKRHRIKHGCFKGDTESVDGNTRDSLIIPDEGVVKNNPLLQHCPEGQDNEGFLSESGGSCCSDTERSENCLDDKMQRTWAMVHPRRHGGGGGGGNEGQGHGHGQGGEGSEEGIYNMEPLQLSDQNTIERLPEENVSIVETLEQREDRPETVKAMTCANARKKLYFNPAYFEPELLLAPPPAAIEFLTKIREVIAIAKHKMAAKKFTPNLIGIPEEDYGNPLRPTSRMSSVRSSRHGGASYRHERSRPSSLIKEEHGRAGRSSIISCEDCPDCQRELQQQENVCRHCYNNNHHQAETKQKSIRKWLQDVPLQPKCPLSDSESVASSKCSRRSCHNRAIAKRHGLDDHHFSSRLMPSGTAIKFIENEFNDQSSIMSGRSGNSGKSGRSGRSARSGKSAQSATSYRSGRSCRSNLSRKSIAFSNLPYVNQQNEINRMKTIQEDLMSTAESEGRKNGSNAASRTKMKPPPCPPPPPPPPSMCSGDTGVVDTESLAESSVSKENFKVPKVAKKLMDAVIKEFVGVRGLNDTDPREEQPSPVEEEFRAEPVVNPPPHRSKISETRSPLPMKKNGESKLNSKVIVHQHNPALSATDIEKDDNSSPAPVPETEKTKVGMAVENTSKPVPPLRLDSLKSRDEGRLSDFETDSLDKSIYDLNGDDRGIRTPSDYGDVLIKRTELNNGLIHCSRLPMDEEVEMRNDILNMTTGNKTISKMARSPRPPLIEDHEYEIISMAQNEIQTGRPMSKNDILADHTEPEGYSLVSEVYINDTFGSGSTSNSSSLTSNQTNPPEPPSGKDAKIHYKQQPGHLMIEVEDTDHTYNPDDSDSFEPDTLDRKPVSNKLKPFENNNNLISAFNKNRAVPDSIYTDYEFTDSLERPPHANGGFKRDRTLNEDLNELLNKVTNSHNIGNLRAIFESKQNNLKKANAKPEKKYMNHKTRAEIEMNQLNLRNDKNSRIDKNSKREKGSRRDKNLRSDNSLSSSMTNGGDDSDTDYSTLSWDTEKDYGKFLNVDSKQARRQRPPSPPKPFIELKPPRPPKPSDYYNEIELRSVDKTPPLPPRSIKPPLPPKNAMVRSTRDKVGLPPRITKLSLSDMNRRPLPELPNVTNSAPHKTTPAASGRTKSPISSDYEAMNTDGRQGDDNDEKPKAKLLIGPNGTNGKRSKKRLWRHYTEDSGYLSTDSNESNENRKRVLSEIISGSETDESFDGASESGAESMATDSFFYGNNFRKTPNTPKSGSLSVDSGLNQSDSDSNVSFVTVLPTENKNAKILAKGNLQKVLADGGRQ</sequence>
<keyword evidence="6" id="KW-1185">Reference proteome</keyword>
<dbReference type="PANTHER" id="PTHR39387">
    <property type="entry name" value="SHAVENOID, ISOFORM B"/>
    <property type="match status" value="1"/>
</dbReference>
<gene>
    <name evidence="5" type="ORF">BEMITA_LOCUS1360</name>
</gene>
<name>A0A9N9ZY62_BEMTA</name>
<feature type="compositionally biased region" description="Polar residues" evidence="1">
    <location>
        <begin position="1243"/>
        <end position="1265"/>
    </location>
</feature>
<feature type="domain" description="C2H2-type" evidence="4">
    <location>
        <begin position="542"/>
        <end position="564"/>
    </location>
</feature>
<feature type="transmembrane region" description="Helical" evidence="2">
    <location>
        <begin position="252"/>
        <end position="273"/>
    </location>
</feature>
<feature type="compositionally biased region" description="Basic and acidic residues" evidence="1">
    <location>
        <begin position="899"/>
        <end position="909"/>
    </location>
</feature>
<evidence type="ECO:0000313" key="6">
    <source>
        <dbReference type="Proteomes" id="UP001152759"/>
    </source>
</evidence>
<keyword evidence="3" id="KW-0732">Signal</keyword>
<feature type="region of interest" description="Disordered" evidence="1">
    <location>
        <begin position="857"/>
        <end position="909"/>
    </location>
</feature>
<feature type="region of interest" description="Disordered" evidence="1">
    <location>
        <begin position="1278"/>
        <end position="1344"/>
    </location>
</feature>
<evidence type="ECO:0000256" key="1">
    <source>
        <dbReference type="SAM" id="MobiDB-lite"/>
    </source>
</evidence>
<dbReference type="PANTHER" id="PTHR39387:SF1">
    <property type="entry name" value="SHAVENOID, ISOFORM B"/>
    <property type="match status" value="1"/>
</dbReference>
<evidence type="ECO:0000256" key="3">
    <source>
        <dbReference type="SAM" id="SignalP"/>
    </source>
</evidence>
<dbReference type="GO" id="GO:0035317">
    <property type="term" value="P:imaginal disc-derived wing hair organization"/>
    <property type="evidence" value="ECO:0007669"/>
    <property type="project" value="TreeGrafter"/>
</dbReference>
<keyword evidence="2" id="KW-0812">Transmembrane</keyword>
<feature type="compositionally biased region" description="Gly residues" evidence="1">
    <location>
        <begin position="362"/>
        <end position="380"/>
    </location>
</feature>
<feature type="region of interest" description="Disordered" evidence="1">
    <location>
        <begin position="643"/>
        <end position="680"/>
    </location>
</feature>
<feature type="compositionally biased region" description="Basic and acidic residues" evidence="1">
    <location>
        <begin position="797"/>
        <end position="815"/>
    </location>
</feature>
<feature type="region of interest" description="Disordered" evidence="1">
    <location>
        <begin position="716"/>
        <end position="769"/>
    </location>
</feature>
<feature type="compositionally biased region" description="Polar residues" evidence="1">
    <location>
        <begin position="1495"/>
        <end position="1520"/>
    </location>
</feature>
<feature type="region of interest" description="Disordered" evidence="1">
    <location>
        <begin position="1190"/>
        <end position="1265"/>
    </location>
</feature>
<dbReference type="Proteomes" id="UP001152759">
    <property type="component" value="Chromosome 1"/>
</dbReference>
<feature type="compositionally biased region" description="Low complexity" evidence="1">
    <location>
        <begin position="1040"/>
        <end position="1053"/>
    </location>
</feature>
<feature type="compositionally biased region" description="Basic and acidic residues" evidence="1">
    <location>
        <begin position="1218"/>
        <end position="1242"/>
    </location>
</feature>
<feature type="compositionally biased region" description="Basic and acidic residues" evidence="1">
    <location>
        <begin position="513"/>
        <end position="529"/>
    </location>
</feature>
<evidence type="ECO:0000313" key="5">
    <source>
        <dbReference type="EMBL" id="CAH0381741.1"/>
    </source>
</evidence>
<dbReference type="EMBL" id="OU963862">
    <property type="protein sequence ID" value="CAH0381741.1"/>
    <property type="molecule type" value="Genomic_DNA"/>
</dbReference>
<evidence type="ECO:0000256" key="2">
    <source>
        <dbReference type="SAM" id="Phobius"/>
    </source>
</evidence>
<dbReference type="KEGG" id="btab:109044759"/>
<dbReference type="InterPro" id="IPR057507">
    <property type="entry name" value="Sha_B-like_N"/>
</dbReference>
<feature type="region of interest" description="Disordered" evidence="1">
    <location>
        <begin position="1462"/>
        <end position="1520"/>
    </location>
</feature>
<feature type="compositionally biased region" description="Basic and acidic residues" evidence="1">
    <location>
        <begin position="1195"/>
        <end position="1210"/>
    </location>
</feature>
<feature type="compositionally biased region" description="Basic and acidic residues" evidence="1">
    <location>
        <begin position="1405"/>
        <end position="1415"/>
    </location>
</feature>
<feature type="region of interest" description="Disordered" evidence="1">
    <location>
        <begin position="1040"/>
        <end position="1068"/>
    </location>
</feature>
<dbReference type="InterPro" id="IPR013087">
    <property type="entry name" value="Znf_C2H2_type"/>
</dbReference>
<feature type="signal peptide" evidence="3">
    <location>
        <begin position="1"/>
        <end position="17"/>
    </location>
</feature>
<keyword evidence="2" id="KW-1133">Transmembrane helix</keyword>
<feature type="compositionally biased region" description="Polar residues" evidence="1">
    <location>
        <begin position="670"/>
        <end position="680"/>
    </location>
</feature>
<reference evidence="5" key="1">
    <citation type="submission" date="2021-12" db="EMBL/GenBank/DDBJ databases">
        <authorList>
            <person name="King R."/>
        </authorList>
    </citation>
    <scope>NUCLEOTIDE SEQUENCE</scope>
</reference>
<protein>
    <recommendedName>
        <fullName evidence="4">C2H2-type domain-containing protein</fullName>
    </recommendedName>
</protein>
<organism evidence="5 6">
    <name type="scientific">Bemisia tabaci</name>
    <name type="common">Sweetpotato whitefly</name>
    <name type="synonym">Aleurodes tabaci</name>
    <dbReference type="NCBI Taxonomy" id="7038"/>
    <lineage>
        <taxon>Eukaryota</taxon>
        <taxon>Metazoa</taxon>
        <taxon>Ecdysozoa</taxon>
        <taxon>Arthropoda</taxon>
        <taxon>Hexapoda</taxon>
        <taxon>Insecta</taxon>
        <taxon>Pterygota</taxon>
        <taxon>Neoptera</taxon>
        <taxon>Paraneoptera</taxon>
        <taxon>Hemiptera</taxon>
        <taxon>Sternorrhyncha</taxon>
        <taxon>Aleyrodoidea</taxon>
        <taxon>Aleyrodidae</taxon>
        <taxon>Aleyrodinae</taxon>
        <taxon>Bemisia</taxon>
    </lineage>
</organism>
<feature type="chain" id="PRO_5040422810" description="C2H2-type domain-containing protein" evidence="3">
    <location>
        <begin position="18"/>
        <end position="1553"/>
    </location>
</feature>
<evidence type="ECO:0000259" key="4">
    <source>
        <dbReference type="PROSITE" id="PS00028"/>
    </source>
</evidence>
<dbReference type="PROSITE" id="PS00028">
    <property type="entry name" value="ZINC_FINGER_C2H2_1"/>
    <property type="match status" value="1"/>
</dbReference>
<feature type="region of interest" description="Disordered" evidence="1">
    <location>
        <begin position="358"/>
        <end position="383"/>
    </location>
</feature>
<feature type="region of interest" description="Disordered" evidence="1">
    <location>
        <begin position="489"/>
        <end position="529"/>
    </location>
</feature>
<feature type="region of interest" description="Disordered" evidence="1">
    <location>
        <begin position="1363"/>
        <end position="1434"/>
    </location>
</feature>
<feature type="region of interest" description="Disordered" evidence="1">
    <location>
        <begin position="1085"/>
        <end position="1109"/>
    </location>
</feature>
<feature type="region of interest" description="Disordered" evidence="1">
    <location>
        <begin position="796"/>
        <end position="841"/>
    </location>
</feature>
<feature type="compositionally biased region" description="Low complexity" evidence="1">
    <location>
        <begin position="647"/>
        <end position="669"/>
    </location>
</feature>
<dbReference type="Pfam" id="PF23328">
    <property type="entry name" value="Sha_B_N"/>
    <property type="match status" value="1"/>
</dbReference>
<feature type="compositionally biased region" description="Pro residues" evidence="1">
    <location>
        <begin position="736"/>
        <end position="749"/>
    </location>
</feature>